<accession>A0ABU1RY27</accession>
<dbReference type="Proteomes" id="UP001261871">
    <property type="component" value="Unassembled WGS sequence"/>
</dbReference>
<name>A0ABU1RY27_9FLAO</name>
<dbReference type="EMBL" id="JAVDTX010000001">
    <property type="protein sequence ID" value="MDR6843673.1"/>
    <property type="molecule type" value="Genomic_DNA"/>
</dbReference>
<keyword evidence="2" id="KW-1185">Reference proteome</keyword>
<organism evidence="1 2">
    <name type="scientific">Flavobacterium granuli</name>
    <dbReference type="NCBI Taxonomy" id="280093"/>
    <lineage>
        <taxon>Bacteria</taxon>
        <taxon>Pseudomonadati</taxon>
        <taxon>Bacteroidota</taxon>
        <taxon>Flavobacteriia</taxon>
        <taxon>Flavobacteriales</taxon>
        <taxon>Flavobacteriaceae</taxon>
        <taxon>Flavobacterium</taxon>
    </lineage>
</organism>
<evidence type="ECO:0000313" key="1">
    <source>
        <dbReference type="EMBL" id="MDR6843673.1"/>
    </source>
</evidence>
<sequence length="289" mass="33634">MKSIYLTAGQTSDVFNELKDILNGTLTFENNEYTLTLDSNFVKGKIQGTVFDEGMIYMQFDIVFFNDVILSMESLQTSPLFFTYCSEGFFKHSFGLQGDKKKLEKNNSGVLKSTAKVNSILYFERNVSTQFSVIGIGTNKISKDINHMLIKRLRNTFFNNNSDYLQVRTQNQKISLKINELNTIPQEVLFRNLSKKRILETILEMEIKQNTDSFSEISYAIHSSAVRQIDEIKRISNLTINYSQQLFTSEYFMPKIAVINNKLQEGFKSMFIRPVHDFQNYIRIERQRI</sequence>
<reference evidence="1 2" key="1">
    <citation type="submission" date="2023-07" db="EMBL/GenBank/DDBJ databases">
        <title>Sorghum-associated microbial communities from plants grown in Nebraska, USA.</title>
        <authorList>
            <person name="Schachtman D."/>
        </authorList>
    </citation>
    <scope>NUCLEOTIDE SEQUENCE [LARGE SCALE GENOMIC DNA]</scope>
    <source>
        <strain evidence="1 2">BE124</strain>
    </source>
</reference>
<gene>
    <name evidence="1" type="ORF">J2W95_000353</name>
</gene>
<proteinExistence type="predicted"/>
<evidence type="ECO:0000313" key="2">
    <source>
        <dbReference type="Proteomes" id="UP001261871"/>
    </source>
</evidence>
<comment type="caution">
    <text evidence="1">The sequence shown here is derived from an EMBL/GenBank/DDBJ whole genome shotgun (WGS) entry which is preliminary data.</text>
</comment>
<protein>
    <submittedName>
        <fullName evidence="1">Uncharacterized protein</fullName>
    </submittedName>
</protein>
<dbReference type="RefSeq" id="WP_310003303.1">
    <property type="nucleotide sequence ID" value="NZ_JAVDTX010000001.1"/>
</dbReference>